<sequence length="457" mass="54106">MKLPTTPHSVSLSDLSSDDSETEKSLNLEELTPREKEIKKLEESSDENIKEWKEHKKEVGKMTVDFWGVVSFEPMHDHQRLAADDLKTEKPLNSEELTPKEKEIKKLEESRDGYIKEWKEQKKEIGKLTVEFWEFKAYLTFCMLLICYIATKEVSLCITMSQRLLASLLVGEIVIFLFPIIYFMIRRKREKKEINAKNEDIEREGEIGKVIFDSEKTGNEEYLELYKDQLEKFNAAKLKEVSILEEEVQQMKDRNITWKQCVAMWTLFTCFMATVEVYQCIEIRGMDEALRNSAFVVETIIFLFPIGYLYIRERQEKSKMKENNKDIENADEIKEVPFNLEEAENEEYLEFYKDQLKKFNSVKLKEVSILEEEIRLIDNRGFRWNITAMGIFVLSVWIVFIHSVLIYLHSPPCAKVKVDPLPGFYLTFAFTLDLFFKICIRRCGYHRNRIVHNLEKF</sequence>
<reference evidence="3 4" key="1">
    <citation type="submission" date="2019-12" db="EMBL/GenBank/DDBJ databases">
        <title>Chromosome-level assembly of the Caenorhabditis remanei genome.</title>
        <authorList>
            <person name="Teterina A.A."/>
            <person name="Willis J.H."/>
            <person name="Phillips P.C."/>
        </authorList>
    </citation>
    <scope>NUCLEOTIDE SEQUENCE [LARGE SCALE GENOMIC DNA]</scope>
    <source>
        <strain evidence="3 4">PX506</strain>
        <tissue evidence="3">Whole organism</tissue>
    </source>
</reference>
<evidence type="ECO:0000256" key="1">
    <source>
        <dbReference type="SAM" id="MobiDB-lite"/>
    </source>
</evidence>
<protein>
    <recommendedName>
        <fullName evidence="5">Transmembrane protein</fullName>
    </recommendedName>
</protein>
<dbReference type="RefSeq" id="XP_053580828.1">
    <property type="nucleotide sequence ID" value="XM_053731915.1"/>
</dbReference>
<dbReference type="CTD" id="9823764"/>
<feature type="region of interest" description="Disordered" evidence="1">
    <location>
        <begin position="1"/>
        <end position="45"/>
    </location>
</feature>
<dbReference type="GeneID" id="9823764"/>
<feature type="transmembrane region" description="Helical" evidence="2">
    <location>
        <begin position="384"/>
        <end position="409"/>
    </location>
</feature>
<feature type="compositionally biased region" description="Basic and acidic residues" evidence="1">
    <location>
        <begin position="22"/>
        <end position="45"/>
    </location>
</feature>
<gene>
    <name evidence="3" type="ORF">GCK72_017149</name>
</gene>
<name>A0A6A5G6C0_CAERE</name>
<dbReference type="Proteomes" id="UP000483820">
    <property type="component" value="Chromosome V"/>
</dbReference>
<feature type="transmembrane region" description="Helical" evidence="2">
    <location>
        <begin position="293"/>
        <end position="311"/>
    </location>
</feature>
<keyword evidence="2" id="KW-0472">Membrane</keyword>
<organism evidence="3 4">
    <name type="scientific">Caenorhabditis remanei</name>
    <name type="common">Caenorhabditis vulgaris</name>
    <dbReference type="NCBI Taxonomy" id="31234"/>
    <lineage>
        <taxon>Eukaryota</taxon>
        <taxon>Metazoa</taxon>
        <taxon>Ecdysozoa</taxon>
        <taxon>Nematoda</taxon>
        <taxon>Chromadorea</taxon>
        <taxon>Rhabditida</taxon>
        <taxon>Rhabditina</taxon>
        <taxon>Rhabditomorpha</taxon>
        <taxon>Rhabditoidea</taxon>
        <taxon>Rhabditidae</taxon>
        <taxon>Peloderinae</taxon>
        <taxon>Caenorhabditis</taxon>
    </lineage>
</organism>
<feature type="transmembrane region" description="Helical" evidence="2">
    <location>
        <begin position="261"/>
        <end position="281"/>
    </location>
</feature>
<keyword evidence="2" id="KW-0812">Transmembrane</keyword>
<keyword evidence="2" id="KW-1133">Transmembrane helix</keyword>
<feature type="transmembrane region" description="Helical" evidence="2">
    <location>
        <begin position="163"/>
        <end position="185"/>
    </location>
</feature>
<evidence type="ECO:0000313" key="4">
    <source>
        <dbReference type="Proteomes" id="UP000483820"/>
    </source>
</evidence>
<dbReference type="AlphaFoldDB" id="A0A6A5G6C0"/>
<comment type="caution">
    <text evidence="3">The sequence shown here is derived from an EMBL/GenBank/DDBJ whole genome shotgun (WGS) entry which is preliminary data.</text>
</comment>
<accession>A0A6A5G6C0</accession>
<evidence type="ECO:0000256" key="2">
    <source>
        <dbReference type="SAM" id="Phobius"/>
    </source>
</evidence>
<evidence type="ECO:0000313" key="3">
    <source>
        <dbReference type="EMBL" id="KAF1750598.1"/>
    </source>
</evidence>
<dbReference type="KEGG" id="crq:GCK72_017149"/>
<feature type="transmembrane region" description="Helical" evidence="2">
    <location>
        <begin position="421"/>
        <end position="440"/>
    </location>
</feature>
<proteinExistence type="predicted"/>
<feature type="transmembrane region" description="Helical" evidence="2">
    <location>
        <begin position="132"/>
        <end position="151"/>
    </location>
</feature>
<evidence type="ECO:0008006" key="5">
    <source>
        <dbReference type="Google" id="ProtNLM"/>
    </source>
</evidence>
<dbReference type="EMBL" id="WUAV01000005">
    <property type="protein sequence ID" value="KAF1750598.1"/>
    <property type="molecule type" value="Genomic_DNA"/>
</dbReference>